<feature type="domain" description="NAD-dependent epimerase/dehydratase" evidence="2">
    <location>
        <begin position="13"/>
        <end position="251"/>
    </location>
</feature>
<evidence type="ECO:0000259" key="2">
    <source>
        <dbReference type="Pfam" id="PF01370"/>
    </source>
</evidence>
<keyword evidence="1" id="KW-0472">Membrane</keyword>
<gene>
    <name evidence="3" type="ORF">UU24_C0006G0006</name>
</gene>
<dbReference type="Proteomes" id="UP000034749">
    <property type="component" value="Unassembled WGS sequence"/>
</dbReference>
<proteinExistence type="predicted"/>
<dbReference type="InterPro" id="IPR036291">
    <property type="entry name" value="NAD(P)-bd_dom_sf"/>
</dbReference>
<protein>
    <submittedName>
        <fullName evidence="3">Nucleoside-diphosphate-sugar epimerase</fullName>
    </submittedName>
</protein>
<dbReference type="EMBL" id="LBZW01000006">
    <property type="protein sequence ID" value="KKR79512.1"/>
    <property type="molecule type" value="Genomic_DNA"/>
</dbReference>
<evidence type="ECO:0000313" key="3">
    <source>
        <dbReference type="EMBL" id="KKR79512.1"/>
    </source>
</evidence>
<keyword evidence="1" id="KW-0812">Transmembrane</keyword>
<comment type="caution">
    <text evidence="3">The sequence shown here is derived from an EMBL/GenBank/DDBJ whole genome shotgun (WGS) entry which is preliminary data.</text>
</comment>
<dbReference type="PANTHER" id="PTHR43245">
    <property type="entry name" value="BIFUNCTIONAL POLYMYXIN RESISTANCE PROTEIN ARNA"/>
    <property type="match status" value="1"/>
</dbReference>
<sequence length="341" mass="38771">MEESVSSMKSKKILVIGGMGYIGSVLTPLLLESGATVCVLDNLLYQQTPEVKSLKAYQRFQFINEDFRNDIILNRALLGVTDVIILAGLVGDPICKRYPTIAKALNEVGMLHLIQFFHGKQLERVVFASTCSNYGIMKEGILADEDFPLNPLSDYARAKVSVEQNILALKNKVDYCATIVRFSTAFGLSSRMRFDLTINDFTRALFFKEKLSVFDAQTWRPYCHVKDLSLAILKILSAPSHKIYFEIFNVGGNNYNKQMIIDKIIAQLPYTDVDIEYTQKIIDQRNYCVSFQKILDCLSFEPMYSVENGIYEILTALNEGRFHDFRDHPNKYGNVSVNDKV</sequence>
<dbReference type="InterPro" id="IPR050177">
    <property type="entry name" value="Lipid_A_modif_metabolic_enz"/>
</dbReference>
<dbReference type="CDD" id="cd08946">
    <property type="entry name" value="SDR_e"/>
    <property type="match status" value="1"/>
</dbReference>
<dbReference type="PANTHER" id="PTHR43245:SF23">
    <property type="entry name" value="NAD(P)-BINDING DOMAIN-CONTAINING PROTEIN"/>
    <property type="match status" value="1"/>
</dbReference>
<feature type="transmembrane region" description="Helical" evidence="1">
    <location>
        <begin position="12"/>
        <end position="31"/>
    </location>
</feature>
<organism evidence="3 4">
    <name type="scientific">Candidatus Nomurabacteria bacterium GW2011_GWA2_40_9</name>
    <dbReference type="NCBI Taxonomy" id="1618734"/>
    <lineage>
        <taxon>Bacteria</taxon>
        <taxon>Candidatus Nomuraibacteriota</taxon>
    </lineage>
</organism>
<evidence type="ECO:0000313" key="4">
    <source>
        <dbReference type="Proteomes" id="UP000034749"/>
    </source>
</evidence>
<dbReference type="Gene3D" id="3.40.50.720">
    <property type="entry name" value="NAD(P)-binding Rossmann-like Domain"/>
    <property type="match status" value="1"/>
</dbReference>
<dbReference type="Pfam" id="PF01370">
    <property type="entry name" value="Epimerase"/>
    <property type="match status" value="1"/>
</dbReference>
<dbReference type="InterPro" id="IPR001509">
    <property type="entry name" value="Epimerase_deHydtase"/>
</dbReference>
<accession>A0A0G0WVR5</accession>
<reference evidence="3 4" key="1">
    <citation type="journal article" date="2015" name="Nature">
        <title>rRNA introns, odd ribosomes, and small enigmatic genomes across a large radiation of phyla.</title>
        <authorList>
            <person name="Brown C.T."/>
            <person name="Hug L.A."/>
            <person name="Thomas B.C."/>
            <person name="Sharon I."/>
            <person name="Castelle C.J."/>
            <person name="Singh A."/>
            <person name="Wilkins M.J."/>
            <person name="Williams K.H."/>
            <person name="Banfield J.F."/>
        </authorList>
    </citation>
    <scope>NUCLEOTIDE SEQUENCE [LARGE SCALE GENOMIC DNA]</scope>
</reference>
<dbReference type="SUPFAM" id="SSF51735">
    <property type="entry name" value="NAD(P)-binding Rossmann-fold domains"/>
    <property type="match status" value="1"/>
</dbReference>
<name>A0A0G0WVR5_9BACT</name>
<keyword evidence="1" id="KW-1133">Transmembrane helix</keyword>
<dbReference type="AlphaFoldDB" id="A0A0G0WVR5"/>
<evidence type="ECO:0000256" key="1">
    <source>
        <dbReference type="SAM" id="Phobius"/>
    </source>
</evidence>